<proteinExistence type="inferred from homology"/>
<dbReference type="Gene3D" id="1.20.58.100">
    <property type="entry name" value="Fumarate reductase/succinate dehydrogenase flavoprotein-like, C-terminal domain"/>
    <property type="match status" value="1"/>
</dbReference>
<dbReference type="KEGG" id="dae:Dtox_2251"/>
<dbReference type="SUPFAM" id="SSF46977">
    <property type="entry name" value="Succinate dehydrogenase/fumarate reductase flavoprotein C-terminal domain"/>
    <property type="match status" value="1"/>
</dbReference>
<keyword evidence="17" id="KW-1185">Reference proteome</keyword>
<feature type="active site" description="Proton acceptor" evidence="12">
    <location>
        <position position="288"/>
    </location>
</feature>
<keyword evidence="7 13" id="KW-0662">Pyridine nucleotide biosynthesis</keyword>
<keyword evidence="8 13" id="KW-0274">FAD</keyword>
<evidence type="ECO:0000256" key="13">
    <source>
        <dbReference type="RuleBase" id="RU362049"/>
    </source>
</evidence>
<evidence type="ECO:0000256" key="2">
    <source>
        <dbReference type="ARBA" id="ARBA00004950"/>
    </source>
</evidence>
<keyword evidence="6 13" id="KW-0285">Flavoprotein</keyword>
<evidence type="ECO:0000256" key="12">
    <source>
        <dbReference type="PIRSR" id="PIRSR000171-1"/>
    </source>
</evidence>
<comment type="cofactor">
    <cofactor evidence="1 13">
        <name>FAD</name>
        <dbReference type="ChEBI" id="CHEBI:57692"/>
    </cofactor>
</comment>
<dbReference type="OrthoDB" id="9806724at2"/>
<accession>C8VZT7</accession>
<comment type="catalytic activity">
    <reaction evidence="10">
        <text>L-aspartate + O2 = iminosuccinate + H2O2</text>
        <dbReference type="Rhea" id="RHEA:25876"/>
        <dbReference type="ChEBI" id="CHEBI:15379"/>
        <dbReference type="ChEBI" id="CHEBI:16240"/>
        <dbReference type="ChEBI" id="CHEBI:29991"/>
        <dbReference type="ChEBI" id="CHEBI:77875"/>
        <dbReference type="EC" id="1.4.3.16"/>
    </reaction>
    <physiologicalReaction direction="left-to-right" evidence="10">
        <dbReference type="Rhea" id="RHEA:25877"/>
    </physiologicalReaction>
</comment>
<dbReference type="Proteomes" id="UP000002217">
    <property type="component" value="Chromosome"/>
</dbReference>
<evidence type="ECO:0000313" key="17">
    <source>
        <dbReference type="Proteomes" id="UP000002217"/>
    </source>
</evidence>
<dbReference type="Pfam" id="PF00890">
    <property type="entry name" value="FAD_binding_2"/>
    <property type="match status" value="1"/>
</dbReference>
<dbReference type="FunFam" id="3.90.700.10:FF:000002">
    <property type="entry name" value="L-aspartate oxidase"/>
    <property type="match status" value="1"/>
</dbReference>
<feature type="domain" description="FAD-dependent oxidoreductase 2 FAD-binding" evidence="14">
    <location>
        <begin position="19"/>
        <end position="387"/>
    </location>
</feature>
<evidence type="ECO:0000256" key="5">
    <source>
        <dbReference type="ARBA" id="ARBA00021901"/>
    </source>
</evidence>
<dbReference type="AlphaFoldDB" id="C8VZT7"/>
<dbReference type="NCBIfam" id="NF005701">
    <property type="entry name" value="PRK07512.1"/>
    <property type="match status" value="1"/>
</dbReference>
<dbReference type="InterPro" id="IPR036188">
    <property type="entry name" value="FAD/NAD-bd_sf"/>
</dbReference>
<comment type="similarity">
    <text evidence="3 13">Belongs to the FAD-dependent oxidoreductase 2 family. NadB subfamily.</text>
</comment>
<dbReference type="GO" id="GO:0005737">
    <property type="term" value="C:cytoplasm"/>
    <property type="evidence" value="ECO:0007669"/>
    <property type="project" value="UniProtKB-SubCell"/>
</dbReference>
<dbReference type="Gene3D" id="3.90.700.10">
    <property type="entry name" value="Succinate dehydrogenase/fumarate reductase flavoprotein, catalytic domain"/>
    <property type="match status" value="1"/>
</dbReference>
<evidence type="ECO:0000256" key="8">
    <source>
        <dbReference type="ARBA" id="ARBA00022827"/>
    </source>
</evidence>
<dbReference type="GO" id="GO:0008734">
    <property type="term" value="F:L-aspartate oxidase activity"/>
    <property type="evidence" value="ECO:0007669"/>
    <property type="project" value="UniProtKB-UniRule"/>
</dbReference>
<dbReference type="SUPFAM" id="SSF56425">
    <property type="entry name" value="Succinate dehydrogenase/fumarate reductase flavoprotein, catalytic domain"/>
    <property type="match status" value="1"/>
</dbReference>
<dbReference type="eggNOG" id="COG0029">
    <property type="taxonomic scope" value="Bacteria"/>
</dbReference>
<organism evidence="16 17">
    <name type="scientific">Desulfofarcimen acetoxidans (strain ATCC 49208 / DSM 771 / KCTC 5769 / VKM B-1644 / 5575)</name>
    <name type="common">Desulfotomaculum acetoxidans</name>
    <dbReference type="NCBI Taxonomy" id="485916"/>
    <lineage>
        <taxon>Bacteria</taxon>
        <taxon>Bacillati</taxon>
        <taxon>Bacillota</taxon>
        <taxon>Clostridia</taxon>
        <taxon>Eubacteriales</taxon>
        <taxon>Peptococcaceae</taxon>
        <taxon>Desulfofarcimen</taxon>
    </lineage>
</organism>
<dbReference type="PIRSF" id="PIRSF000171">
    <property type="entry name" value="SDHA_APRA_LASPO"/>
    <property type="match status" value="1"/>
</dbReference>
<evidence type="ECO:0000256" key="9">
    <source>
        <dbReference type="ARBA" id="ARBA00023002"/>
    </source>
</evidence>
<dbReference type="PANTHER" id="PTHR42716">
    <property type="entry name" value="L-ASPARTATE OXIDASE"/>
    <property type="match status" value="1"/>
</dbReference>
<dbReference type="InterPro" id="IPR003953">
    <property type="entry name" value="FAD-dep_OxRdtase_2_FAD-bd"/>
</dbReference>
<dbReference type="InterPro" id="IPR037099">
    <property type="entry name" value="Fum_R/Succ_DH_flav-like_C_sf"/>
</dbReference>
<dbReference type="UniPathway" id="UPA00253">
    <property type="reaction ID" value="UER00326"/>
</dbReference>
<feature type="domain" description="Fumarate reductase/succinate dehydrogenase flavoprotein-like C-terminal" evidence="15">
    <location>
        <begin position="451"/>
        <end position="523"/>
    </location>
</feature>
<evidence type="ECO:0000256" key="6">
    <source>
        <dbReference type="ARBA" id="ARBA00022630"/>
    </source>
</evidence>
<dbReference type="Pfam" id="PF02910">
    <property type="entry name" value="Succ_DH_flav_C"/>
    <property type="match status" value="1"/>
</dbReference>
<dbReference type="STRING" id="485916.Dtox_2251"/>
<comment type="pathway">
    <text evidence="2 13">Cofactor biosynthesis; NAD(+) biosynthesis; iminoaspartate from L-aspartate (oxidase route): step 1/1.</text>
</comment>
<dbReference type="InterPro" id="IPR027477">
    <property type="entry name" value="Succ_DH/fumarate_Rdtase_cat_sf"/>
</dbReference>
<evidence type="ECO:0000256" key="3">
    <source>
        <dbReference type="ARBA" id="ARBA00008562"/>
    </source>
</evidence>
<dbReference type="SUPFAM" id="SSF51905">
    <property type="entry name" value="FAD/NAD(P)-binding domain"/>
    <property type="match status" value="1"/>
</dbReference>
<sequence length="535" mass="58575">MLGYFTERDVNKLSTIIVDYIVIGTGIAGLSCALGASKHGNVALLTKGDFFAGNTPLAQGGIACALAPGDSPEYHYQDTLTAGAGGCNQDTVNILVHEGIDRVLELKNMGVPFDCKDDGSLDLAKEGAHSKSRVVSAMGDSTGRAIAETLVKEVKQISNIKVYEYTMVTKLLVKNKECFGVAAVNQFNQQFTFLAKATVLAAGGCGQVYLHTTNSKTCTGDGFALAYQAGAELVDMEFVQFHPTGLALIENPRILISEAVRGEGALLINSKGRRFMQQHHPMAELAPRDVVARGIFEELAADEKVFLDTTPIGQHFVKRFPYITAACRARGLDPVNNYIPVTPVAHFMMGGVKTDHNGQTCIKRLFACGEVACTGVHGANRLASNSLLEGVVFGHRVARSLINYDTLTAISLFNIDKSDTDYAGNSFIPVNEQVNNQTYNRFSKPHSSVYRNKLRSVMWQKVGLVRTEKQLSDALKLITKLEKQLPHDDYETYNMVLTAKLITEAALKRQESRGSHYRKDFPYALPEKLYHQVLL</sequence>
<evidence type="ECO:0000256" key="10">
    <source>
        <dbReference type="ARBA" id="ARBA00048305"/>
    </source>
</evidence>
<comment type="subcellular location">
    <subcellularLocation>
        <location evidence="13">Cytoplasm</location>
    </subcellularLocation>
</comment>
<evidence type="ECO:0000259" key="14">
    <source>
        <dbReference type="Pfam" id="PF00890"/>
    </source>
</evidence>
<dbReference type="Gene3D" id="3.50.50.60">
    <property type="entry name" value="FAD/NAD(P)-binding domain"/>
    <property type="match status" value="1"/>
</dbReference>
<dbReference type="InterPro" id="IPR015939">
    <property type="entry name" value="Fum_Rdtase/Succ_DH_flav-like_C"/>
</dbReference>
<dbReference type="GO" id="GO:0034628">
    <property type="term" value="P:'de novo' NAD+ biosynthetic process from L-aspartate"/>
    <property type="evidence" value="ECO:0007669"/>
    <property type="project" value="TreeGrafter"/>
</dbReference>
<dbReference type="NCBIfam" id="TIGR00551">
    <property type="entry name" value="nadB"/>
    <property type="match status" value="1"/>
</dbReference>
<evidence type="ECO:0000256" key="7">
    <source>
        <dbReference type="ARBA" id="ARBA00022642"/>
    </source>
</evidence>
<comment type="function">
    <text evidence="13">Catalyzes the oxidation of L-aspartate to iminoaspartate.</text>
</comment>
<dbReference type="InterPro" id="IPR005288">
    <property type="entry name" value="NadB"/>
</dbReference>
<dbReference type="EMBL" id="CP001720">
    <property type="protein sequence ID" value="ACV63065.1"/>
    <property type="molecule type" value="Genomic_DNA"/>
</dbReference>
<dbReference type="HOGENOM" id="CLU_014312_3_0_9"/>
<dbReference type="EC" id="1.4.3.16" evidence="4 11"/>
<protein>
    <recommendedName>
        <fullName evidence="5 11">L-aspartate oxidase</fullName>
        <ecNumber evidence="4 11">1.4.3.16</ecNumber>
    </recommendedName>
</protein>
<dbReference type="GO" id="GO:0033765">
    <property type="term" value="F:steroid dehydrogenase activity, acting on the CH-CH group of donors"/>
    <property type="evidence" value="ECO:0007669"/>
    <property type="project" value="UniProtKB-ARBA"/>
</dbReference>
<evidence type="ECO:0000256" key="4">
    <source>
        <dbReference type="ARBA" id="ARBA00012173"/>
    </source>
</evidence>
<dbReference type="PANTHER" id="PTHR42716:SF2">
    <property type="entry name" value="L-ASPARTATE OXIDASE, CHLOROPLASTIC"/>
    <property type="match status" value="1"/>
</dbReference>
<dbReference type="PRINTS" id="PR00368">
    <property type="entry name" value="FADPNR"/>
</dbReference>
<evidence type="ECO:0000256" key="1">
    <source>
        <dbReference type="ARBA" id="ARBA00001974"/>
    </source>
</evidence>
<evidence type="ECO:0000256" key="11">
    <source>
        <dbReference type="NCBIfam" id="TIGR00551"/>
    </source>
</evidence>
<reference evidence="16 17" key="1">
    <citation type="journal article" date="2009" name="Stand. Genomic Sci.">
        <title>Complete genome sequence of Desulfotomaculum acetoxidans type strain (5575).</title>
        <authorList>
            <person name="Spring S."/>
            <person name="Lapidus A."/>
            <person name="Schroder M."/>
            <person name="Gleim D."/>
            <person name="Sims D."/>
            <person name="Meincke L."/>
            <person name="Glavina Del Rio T."/>
            <person name="Tice H."/>
            <person name="Copeland A."/>
            <person name="Cheng J.F."/>
            <person name="Lucas S."/>
            <person name="Chen F."/>
            <person name="Nolan M."/>
            <person name="Bruce D."/>
            <person name="Goodwin L."/>
            <person name="Pitluck S."/>
            <person name="Ivanova N."/>
            <person name="Mavromatis K."/>
            <person name="Mikhailova N."/>
            <person name="Pati A."/>
            <person name="Chen A."/>
            <person name="Palaniappan K."/>
            <person name="Land M."/>
            <person name="Hauser L."/>
            <person name="Chang Y.J."/>
            <person name="Jeffries C.D."/>
            <person name="Chain P."/>
            <person name="Saunders E."/>
            <person name="Brettin T."/>
            <person name="Detter J.C."/>
            <person name="Goker M."/>
            <person name="Bristow J."/>
            <person name="Eisen J.A."/>
            <person name="Markowitz V."/>
            <person name="Hugenholtz P."/>
            <person name="Kyrpides N.C."/>
            <person name="Klenk H.P."/>
            <person name="Han C."/>
        </authorList>
    </citation>
    <scope>NUCLEOTIDE SEQUENCE [LARGE SCALE GENOMIC DNA]</scope>
    <source>
        <strain evidence="17">ATCC 49208 / DSM 771 / VKM B-1644</strain>
    </source>
</reference>
<gene>
    <name evidence="16" type="ordered locus">Dtox_2251</name>
</gene>
<name>C8VZT7_DESAS</name>
<evidence type="ECO:0000313" key="16">
    <source>
        <dbReference type="EMBL" id="ACV63065.1"/>
    </source>
</evidence>
<keyword evidence="9 13" id="KW-0560">Oxidoreductase</keyword>
<evidence type="ECO:0000259" key="15">
    <source>
        <dbReference type="Pfam" id="PF02910"/>
    </source>
</evidence>